<evidence type="ECO:0000259" key="4">
    <source>
        <dbReference type="Pfam" id="PF00501"/>
    </source>
</evidence>
<dbReference type="PROSITE" id="PS00455">
    <property type="entry name" value="AMP_BINDING"/>
    <property type="match status" value="1"/>
</dbReference>
<dbReference type="Pfam" id="PF23562">
    <property type="entry name" value="AMP-binding_C_3"/>
    <property type="match status" value="1"/>
</dbReference>
<dbReference type="GO" id="GO:0016020">
    <property type="term" value="C:membrane"/>
    <property type="evidence" value="ECO:0007669"/>
    <property type="project" value="TreeGrafter"/>
</dbReference>
<dbReference type="GO" id="GO:0004467">
    <property type="term" value="F:long-chain fatty acid-CoA ligase activity"/>
    <property type="evidence" value="ECO:0007669"/>
    <property type="project" value="UniProtKB-EC"/>
</dbReference>
<dbReference type="Gene3D" id="3.30.300.30">
    <property type="match status" value="1"/>
</dbReference>
<dbReference type="Proteomes" id="UP000178315">
    <property type="component" value="Unassembled WGS sequence"/>
</dbReference>
<gene>
    <name evidence="5" type="ORF">A3H61_02145</name>
</gene>
<dbReference type="SUPFAM" id="SSF56801">
    <property type="entry name" value="Acetyl-CoA synthetase-like"/>
    <property type="match status" value="1"/>
</dbReference>
<dbReference type="InterPro" id="IPR045851">
    <property type="entry name" value="AMP-bd_C_sf"/>
</dbReference>
<dbReference type="InterPro" id="IPR020845">
    <property type="entry name" value="AMP-binding_CS"/>
</dbReference>
<evidence type="ECO:0000256" key="1">
    <source>
        <dbReference type="ARBA" id="ARBA00022741"/>
    </source>
</evidence>
<feature type="domain" description="AMP-dependent synthetase/ligase" evidence="4">
    <location>
        <begin position="9"/>
        <end position="386"/>
    </location>
</feature>
<dbReference type="Gene3D" id="3.40.50.12780">
    <property type="entry name" value="N-terminal domain of ligase-like"/>
    <property type="match status" value="1"/>
</dbReference>
<dbReference type="PANTHER" id="PTHR43272">
    <property type="entry name" value="LONG-CHAIN-FATTY-ACID--COA LIGASE"/>
    <property type="match status" value="1"/>
</dbReference>
<sequence>MTIPDLVFKNLERKENAQALAQIQEGEYRFITYRKLYKKTLRFAEGLFRLGTRGGDTVAIFSENRSEWVIADLAIQMLGAITVPIHSVFQEKYVRHILNDCGAKIAIISDNHLFEKLNHIHNGLPLHTIIYCAKNKILGLNQKKHFHFTDFTRKYSKTNPMNLRYSSSIATIIYTSGTTGMPKGAALTHENIVSNVEAIQRAIPLHMDDRLLSILPLSHVFERTAGCYAPLTSGACIFYGESSRDPRAIPHDLKRARPTVLLGVPRIFEKAHEKILANKMFHIVKYLPCGGALLSRIIKKRFGGAIRLCVSGGASLDKAIGAFFHKYGLTILEGYGLTETSPVISCNRENAHVFGSCGLPLDNLIVKIADDGEIIVKGPSVMQGYYKLPGATQAAFTLEGFFKTGDLGSIDADGFLHITGRKKNILVLSTGKNVQPEEIETALNASPFITQAIVVGDGKKMVTALIAPEREMLKAEGIAEERSAHTRIQEEINRILADFPEHERIKKITILKEPFLVERDELTPTLKLKRKVIEERYKEVIGEMYRV</sequence>
<protein>
    <recommendedName>
        <fullName evidence="4">AMP-dependent synthetase/ligase domain-containing protein</fullName>
    </recommendedName>
</protein>
<dbReference type="GO" id="GO:0005524">
    <property type="term" value="F:ATP binding"/>
    <property type="evidence" value="ECO:0007669"/>
    <property type="project" value="UniProtKB-KW"/>
</dbReference>
<keyword evidence="2" id="KW-0067">ATP-binding</keyword>
<comment type="caution">
    <text evidence="5">The sequence shown here is derived from an EMBL/GenBank/DDBJ whole genome shotgun (WGS) entry which is preliminary data.</text>
</comment>
<comment type="catalytic activity">
    <reaction evidence="3">
        <text>a long-chain fatty acid + ATP + CoA = a long-chain fatty acyl-CoA + AMP + diphosphate</text>
        <dbReference type="Rhea" id="RHEA:15421"/>
        <dbReference type="ChEBI" id="CHEBI:30616"/>
        <dbReference type="ChEBI" id="CHEBI:33019"/>
        <dbReference type="ChEBI" id="CHEBI:57287"/>
        <dbReference type="ChEBI" id="CHEBI:57560"/>
        <dbReference type="ChEBI" id="CHEBI:83139"/>
        <dbReference type="ChEBI" id="CHEBI:456215"/>
        <dbReference type="EC" id="6.2.1.3"/>
    </reaction>
    <physiologicalReaction direction="left-to-right" evidence="3">
        <dbReference type="Rhea" id="RHEA:15422"/>
    </physiologicalReaction>
</comment>
<organism evidence="5 6">
    <name type="scientific">Candidatus Jacksonbacteria bacterium RIFCSPLOWO2_02_FULL_44_20</name>
    <dbReference type="NCBI Taxonomy" id="1798460"/>
    <lineage>
        <taxon>Bacteria</taxon>
        <taxon>Candidatus Jacksoniibacteriota</taxon>
    </lineage>
</organism>
<keyword evidence="1" id="KW-0547">Nucleotide-binding</keyword>
<evidence type="ECO:0000313" key="6">
    <source>
        <dbReference type="Proteomes" id="UP000178315"/>
    </source>
</evidence>
<evidence type="ECO:0000256" key="2">
    <source>
        <dbReference type="ARBA" id="ARBA00022840"/>
    </source>
</evidence>
<dbReference type="EMBL" id="MHJU01000005">
    <property type="protein sequence ID" value="OGY73962.1"/>
    <property type="molecule type" value="Genomic_DNA"/>
</dbReference>
<proteinExistence type="predicted"/>
<accession>A0A1G2AAV7</accession>
<reference evidence="5 6" key="1">
    <citation type="journal article" date="2016" name="Nat. Commun.">
        <title>Thousands of microbial genomes shed light on interconnected biogeochemical processes in an aquifer system.</title>
        <authorList>
            <person name="Anantharaman K."/>
            <person name="Brown C.T."/>
            <person name="Hug L.A."/>
            <person name="Sharon I."/>
            <person name="Castelle C.J."/>
            <person name="Probst A.J."/>
            <person name="Thomas B.C."/>
            <person name="Singh A."/>
            <person name="Wilkins M.J."/>
            <person name="Karaoz U."/>
            <person name="Brodie E.L."/>
            <person name="Williams K.H."/>
            <person name="Hubbard S.S."/>
            <person name="Banfield J.F."/>
        </authorList>
    </citation>
    <scope>NUCLEOTIDE SEQUENCE [LARGE SCALE GENOMIC DNA]</scope>
</reference>
<evidence type="ECO:0000313" key="5">
    <source>
        <dbReference type="EMBL" id="OGY73962.1"/>
    </source>
</evidence>
<dbReference type="InterPro" id="IPR000873">
    <property type="entry name" value="AMP-dep_synth/lig_dom"/>
</dbReference>
<dbReference type="InterPro" id="IPR042099">
    <property type="entry name" value="ANL_N_sf"/>
</dbReference>
<evidence type="ECO:0000256" key="3">
    <source>
        <dbReference type="ARBA" id="ARBA00024484"/>
    </source>
</evidence>
<dbReference type="AlphaFoldDB" id="A0A1G2AAV7"/>
<dbReference type="CDD" id="cd05907">
    <property type="entry name" value="VL_LC_FACS_like"/>
    <property type="match status" value="1"/>
</dbReference>
<name>A0A1G2AAV7_9BACT</name>
<dbReference type="PANTHER" id="PTHR43272:SF33">
    <property type="entry name" value="AMP-BINDING DOMAIN-CONTAINING PROTEIN-RELATED"/>
    <property type="match status" value="1"/>
</dbReference>
<dbReference type="Pfam" id="PF00501">
    <property type="entry name" value="AMP-binding"/>
    <property type="match status" value="1"/>
</dbReference>